<gene>
    <name evidence="9" type="ORF">DES32_2938</name>
</gene>
<keyword evidence="4" id="KW-0812">Transmembrane</keyword>
<dbReference type="InterPro" id="IPR026039">
    <property type="entry name" value="YfgM"/>
</dbReference>
<dbReference type="PANTHER" id="PTHR38035">
    <property type="entry name" value="UPF0070 PROTEIN YFGM"/>
    <property type="match status" value="1"/>
</dbReference>
<accession>A0A3D9YRG8</accession>
<protein>
    <recommendedName>
        <fullName evidence="8">Ancillary SecYEG translocon subunit/Cell division coordinator CpoB TPR domain-containing protein</fullName>
    </recommendedName>
</protein>
<organism evidence="9 10">
    <name type="scientific">Methylovirgula ligni</name>
    <dbReference type="NCBI Taxonomy" id="569860"/>
    <lineage>
        <taxon>Bacteria</taxon>
        <taxon>Pseudomonadati</taxon>
        <taxon>Pseudomonadota</taxon>
        <taxon>Alphaproteobacteria</taxon>
        <taxon>Hyphomicrobiales</taxon>
        <taxon>Beijerinckiaceae</taxon>
        <taxon>Methylovirgula</taxon>
    </lineage>
</organism>
<feature type="domain" description="Ancillary SecYEG translocon subunit/Cell division coordinator CpoB TPR" evidence="8">
    <location>
        <begin position="21"/>
        <end position="145"/>
    </location>
</feature>
<proteinExistence type="predicted"/>
<dbReference type="PANTHER" id="PTHR38035:SF1">
    <property type="entry name" value="ANCILLARY SECYEG TRANSLOCON SUBUNIT"/>
    <property type="match status" value="1"/>
</dbReference>
<evidence type="ECO:0000256" key="6">
    <source>
        <dbReference type="ARBA" id="ARBA00023136"/>
    </source>
</evidence>
<dbReference type="RefSeq" id="WP_115837461.1">
    <property type="nucleotide sequence ID" value="NZ_CP025086.1"/>
</dbReference>
<keyword evidence="6" id="KW-0472">Membrane</keyword>
<reference evidence="9 10" key="1">
    <citation type="submission" date="2018-08" db="EMBL/GenBank/DDBJ databases">
        <title>Genomic Encyclopedia of Type Strains, Phase IV (KMG-IV): sequencing the most valuable type-strain genomes for metagenomic binning, comparative biology and taxonomic classification.</title>
        <authorList>
            <person name="Goeker M."/>
        </authorList>
    </citation>
    <scope>NUCLEOTIDE SEQUENCE [LARGE SCALE GENOMIC DNA]</scope>
    <source>
        <strain evidence="9 10">BW863</strain>
    </source>
</reference>
<dbReference type="Pfam" id="PF09976">
    <property type="entry name" value="TPR_21"/>
    <property type="match status" value="1"/>
</dbReference>
<evidence type="ECO:0000313" key="10">
    <source>
        <dbReference type="Proteomes" id="UP000256900"/>
    </source>
</evidence>
<evidence type="ECO:0000256" key="3">
    <source>
        <dbReference type="ARBA" id="ARBA00022475"/>
    </source>
</evidence>
<dbReference type="GO" id="GO:0044877">
    <property type="term" value="F:protein-containing complex binding"/>
    <property type="evidence" value="ECO:0007669"/>
    <property type="project" value="InterPro"/>
</dbReference>
<dbReference type="AlphaFoldDB" id="A0A3D9YRG8"/>
<keyword evidence="7" id="KW-0143">Chaperone</keyword>
<name>A0A3D9YRG8_9HYPH</name>
<comment type="subcellular location">
    <subcellularLocation>
        <location evidence="2">Cell membrane</location>
    </subcellularLocation>
    <subcellularLocation>
        <location evidence="1">Membrane</location>
        <topology evidence="1">Single-pass membrane protein</topology>
    </subcellularLocation>
</comment>
<evidence type="ECO:0000313" key="9">
    <source>
        <dbReference type="EMBL" id="REF84093.1"/>
    </source>
</evidence>
<keyword evidence="10" id="KW-1185">Reference proteome</keyword>
<keyword evidence="3" id="KW-1003">Cell membrane</keyword>
<evidence type="ECO:0000256" key="5">
    <source>
        <dbReference type="ARBA" id="ARBA00022989"/>
    </source>
</evidence>
<dbReference type="Proteomes" id="UP000256900">
    <property type="component" value="Unassembled WGS sequence"/>
</dbReference>
<comment type="caution">
    <text evidence="9">The sequence shown here is derived from an EMBL/GenBank/DDBJ whole genome shotgun (WGS) entry which is preliminary data.</text>
</comment>
<evidence type="ECO:0000256" key="1">
    <source>
        <dbReference type="ARBA" id="ARBA00004167"/>
    </source>
</evidence>
<evidence type="ECO:0000256" key="7">
    <source>
        <dbReference type="ARBA" id="ARBA00023186"/>
    </source>
</evidence>
<evidence type="ECO:0000256" key="2">
    <source>
        <dbReference type="ARBA" id="ARBA00004236"/>
    </source>
</evidence>
<dbReference type="EMBL" id="QUMO01000005">
    <property type="protein sequence ID" value="REF84093.1"/>
    <property type="molecule type" value="Genomic_DNA"/>
</dbReference>
<evidence type="ECO:0000259" key="8">
    <source>
        <dbReference type="Pfam" id="PF09976"/>
    </source>
</evidence>
<sequence length="219" mass="23442">MADFFREVNEDVRRDQLVQIWKQYQNWIIGAAVLIVAGTAGWRIYDHFQLSAAEAAGARYQAALDLAKADKNAEAAAAFSAVANDAPKGYATLARLAAADAQSAKDPKAAAAAYERIAADPAIDPAYQDVARLRGAYLNVDLETPKQFAQHYAAYAGPDSPYRNAFRELIALADTRDGDFNGAAHWFEQAAADPASPAALRARADAFLTIVQAGAVPAK</sequence>
<keyword evidence="5" id="KW-1133">Transmembrane helix</keyword>
<dbReference type="InterPro" id="IPR018704">
    <property type="entry name" value="SecYEG/CpoB_TPR"/>
</dbReference>
<dbReference type="GO" id="GO:0005886">
    <property type="term" value="C:plasma membrane"/>
    <property type="evidence" value="ECO:0007669"/>
    <property type="project" value="UniProtKB-SubCell"/>
</dbReference>
<evidence type="ECO:0000256" key="4">
    <source>
        <dbReference type="ARBA" id="ARBA00022692"/>
    </source>
</evidence>
<dbReference type="OrthoDB" id="7173339at2"/>